<evidence type="ECO:0000313" key="2">
    <source>
        <dbReference type="EMBL" id="EON62872.1"/>
    </source>
</evidence>
<accession>R7YLS6</accession>
<feature type="compositionally biased region" description="Basic and acidic residues" evidence="1">
    <location>
        <begin position="69"/>
        <end position="88"/>
    </location>
</feature>
<dbReference type="GeneID" id="19899408"/>
<dbReference type="EMBL" id="JH767560">
    <property type="protein sequence ID" value="EON62872.1"/>
    <property type="molecule type" value="Genomic_DNA"/>
</dbReference>
<name>R7YLS6_CONA1</name>
<sequence length="172" mass="18433">MPVVPEHPQAASCSDSELERRPGHSFPGCVLTRSHKHNDRDHVGLADGTADPEAHLPRYFAKSGFAGADPKKTKKEGGGKGNWGRDGDEVQDFTYNMTNPRRRSNSSSTGPSSALKTKFETVEAEPVFEEELHGPVTVPGGGSEDSAAELEHSITGSSSDLSVQEEESGKKM</sequence>
<dbReference type="HOGENOM" id="CLU_109896_1_1_1"/>
<proteinExistence type="predicted"/>
<organism evidence="2 3">
    <name type="scientific">Coniosporium apollinis (strain CBS 100218)</name>
    <name type="common">Rock-inhabiting black yeast</name>
    <dbReference type="NCBI Taxonomy" id="1168221"/>
    <lineage>
        <taxon>Eukaryota</taxon>
        <taxon>Fungi</taxon>
        <taxon>Dikarya</taxon>
        <taxon>Ascomycota</taxon>
        <taxon>Pezizomycotina</taxon>
        <taxon>Dothideomycetes</taxon>
        <taxon>Dothideomycetes incertae sedis</taxon>
        <taxon>Coniosporium</taxon>
    </lineage>
</organism>
<feature type="region of interest" description="Disordered" evidence="1">
    <location>
        <begin position="1"/>
        <end position="172"/>
    </location>
</feature>
<dbReference type="eggNOG" id="ENOG502SD5D">
    <property type="taxonomic scope" value="Eukaryota"/>
</dbReference>
<keyword evidence="3" id="KW-1185">Reference proteome</keyword>
<dbReference type="RefSeq" id="XP_007778189.1">
    <property type="nucleotide sequence ID" value="XM_007779999.1"/>
</dbReference>
<dbReference type="STRING" id="1168221.R7YLS6"/>
<evidence type="ECO:0000256" key="1">
    <source>
        <dbReference type="SAM" id="MobiDB-lite"/>
    </source>
</evidence>
<dbReference type="Proteomes" id="UP000016924">
    <property type="component" value="Unassembled WGS sequence"/>
</dbReference>
<evidence type="ECO:0000313" key="3">
    <source>
        <dbReference type="Proteomes" id="UP000016924"/>
    </source>
</evidence>
<reference evidence="3" key="1">
    <citation type="submission" date="2012-06" db="EMBL/GenBank/DDBJ databases">
        <title>The genome sequence of Coniosporium apollinis CBS 100218.</title>
        <authorList>
            <consortium name="The Broad Institute Genome Sequencing Platform"/>
            <person name="Cuomo C."/>
            <person name="Gorbushina A."/>
            <person name="Noack S."/>
            <person name="Walker B."/>
            <person name="Young S.K."/>
            <person name="Zeng Q."/>
            <person name="Gargeya S."/>
            <person name="Fitzgerald M."/>
            <person name="Haas B."/>
            <person name="Abouelleil A."/>
            <person name="Alvarado L."/>
            <person name="Arachchi H.M."/>
            <person name="Berlin A.M."/>
            <person name="Chapman S.B."/>
            <person name="Goldberg J."/>
            <person name="Griggs A."/>
            <person name="Gujja S."/>
            <person name="Hansen M."/>
            <person name="Howarth C."/>
            <person name="Imamovic A."/>
            <person name="Larimer J."/>
            <person name="McCowan C."/>
            <person name="Montmayeur A."/>
            <person name="Murphy C."/>
            <person name="Neiman D."/>
            <person name="Pearson M."/>
            <person name="Priest M."/>
            <person name="Roberts A."/>
            <person name="Saif S."/>
            <person name="Shea T."/>
            <person name="Sisk P."/>
            <person name="Sykes S."/>
            <person name="Wortman J."/>
            <person name="Nusbaum C."/>
            <person name="Birren B."/>
        </authorList>
    </citation>
    <scope>NUCLEOTIDE SEQUENCE [LARGE SCALE GENOMIC DNA]</scope>
    <source>
        <strain evidence="3">CBS 100218</strain>
    </source>
</reference>
<dbReference type="AlphaFoldDB" id="R7YLS6"/>
<dbReference type="OMA" id="FRPLRTH"/>
<protein>
    <recommendedName>
        <fullName evidence="4">Hyaluronan/mRNA-binding protein domain-containing protein</fullName>
    </recommendedName>
</protein>
<evidence type="ECO:0008006" key="4">
    <source>
        <dbReference type="Google" id="ProtNLM"/>
    </source>
</evidence>
<dbReference type="OrthoDB" id="2122308at2759"/>
<gene>
    <name evidence="2" type="ORF">W97_02097</name>
</gene>